<comment type="caution">
    <text evidence="2">The sequence shown here is derived from an EMBL/GenBank/DDBJ whole genome shotgun (WGS) entry which is preliminary data.</text>
</comment>
<accession>A0A4Y9ZTX5</accession>
<name>A0A4Y9ZTX5_9AGAM</name>
<feature type="region of interest" description="Disordered" evidence="1">
    <location>
        <begin position="82"/>
        <end position="187"/>
    </location>
</feature>
<evidence type="ECO:0000313" key="2">
    <source>
        <dbReference type="EMBL" id="TFY76938.1"/>
    </source>
</evidence>
<sequence length="382" mass="40792">MIPAMPPHVSAIVGPSPLIAPKIPLLQQLSPIAQTPEAQLSSSELTPTAAHGKSQTESAARVPPVGNNDYFSVRVRGRSGSVAAAGSSTPDDFSGWSGPGTKQTEKSPEANLTVSGGGLMGRLKSLGRHKRPQSEHGPLPKSGIAGRASNASRTSHDTSAPGPATKTPAQIVLSGSLNPPSTPDGPTMRLVPSIPLAISEEASPSWNTLYRGTVASTAADMHALEETIPMWLMEYVLLNKATVAPITKLGFVLLPWHTKDPDAEKLPELLNVNQSKLTASRFLRVRKLMGHVHDKIDKLSGKATLSPTTPHVSPRTSSDTHNTASPRPEELWEIVCNDTILPPEMTLAAVRQFVWRQSAELTMFYRRKRSTAAVTNLPVNLG</sequence>
<reference evidence="2 3" key="1">
    <citation type="submission" date="2019-02" db="EMBL/GenBank/DDBJ databases">
        <title>Genome sequencing of the rare red list fungi Hericium alpestre (H. flagellum).</title>
        <authorList>
            <person name="Buettner E."/>
            <person name="Kellner H."/>
        </authorList>
    </citation>
    <scope>NUCLEOTIDE SEQUENCE [LARGE SCALE GENOMIC DNA]</scope>
    <source>
        <strain evidence="2 3">DSM 108284</strain>
    </source>
</reference>
<evidence type="ECO:0000256" key="1">
    <source>
        <dbReference type="SAM" id="MobiDB-lite"/>
    </source>
</evidence>
<organism evidence="2 3">
    <name type="scientific">Hericium alpestre</name>
    <dbReference type="NCBI Taxonomy" id="135208"/>
    <lineage>
        <taxon>Eukaryota</taxon>
        <taxon>Fungi</taxon>
        <taxon>Dikarya</taxon>
        <taxon>Basidiomycota</taxon>
        <taxon>Agaricomycotina</taxon>
        <taxon>Agaricomycetes</taxon>
        <taxon>Russulales</taxon>
        <taxon>Hericiaceae</taxon>
        <taxon>Hericium</taxon>
    </lineage>
</organism>
<dbReference type="Proteomes" id="UP000298061">
    <property type="component" value="Unassembled WGS sequence"/>
</dbReference>
<feature type="region of interest" description="Disordered" evidence="1">
    <location>
        <begin position="34"/>
        <end position="65"/>
    </location>
</feature>
<gene>
    <name evidence="2" type="ORF">EWM64_g7075</name>
</gene>
<feature type="region of interest" description="Disordered" evidence="1">
    <location>
        <begin position="299"/>
        <end position="327"/>
    </location>
</feature>
<dbReference type="EMBL" id="SFCI01001047">
    <property type="protein sequence ID" value="TFY76938.1"/>
    <property type="molecule type" value="Genomic_DNA"/>
</dbReference>
<feature type="compositionally biased region" description="Polar residues" evidence="1">
    <location>
        <begin position="34"/>
        <end position="46"/>
    </location>
</feature>
<proteinExistence type="predicted"/>
<keyword evidence="3" id="KW-1185">Reference proteome</keyword>
<dbReference type="InterPro" id="IPR021772">
    <property type="entry name" value="WDR48/Bun107"/>
</dbReference>
<dbReference type="OrthoDB" id="2421129at2759"/>
<evidence type="ECO:0000313" key="3">
    <source>
        <dbReference type="Proteomes" id="UP000298061"/>
    </source>
</evidence>
<protein>
    <submittedName>
        <fullName evidence="2">Uncharacterized protein</fullName>
    </submittedName>
</protein>
<dbReference type="STRING" id="135208.A0A4Y9ZTX5"/>
<dbReference type="AlphaFoldDB" id="A0A4Y9ZTX5"/>
<feature type="compositionally biased region" description="Polar residues" evidence="1">
    <location>
        <begin position="303"/>
        <end position="325"/>
    </location>
</feature>
<dbReference type="Pfam" id="PF11816">
    <property type="entry name" value="DUF3337"/>
    <property type="match status" value="1"/>
</dbReference>